<keyword evidence="4 10" id="KW-0808">Transferase</keyword>
<keyword evidence="12" id="KW-1003">Cell membrane</keyword>
<dbReference type="EMBL" id="QSQN01000042">
    <property type="protein sequence ID" value="RGK37268.1"/>
    <property type="molecule type" value="Genomic_DNA"/>
</dbReference>
<evidence type="ECO:0000256" key="10">
    <source>
        <dbReference type="PIRNR" id="PIRNR006268"/>
    </source>
</evidence>
<keyword evidence="12" id="KW-0472">Membrane</keyword>
<dbReference type="InterPro" id="IPR024932">
    <property type="entry name" value="ApbE"/>
</dbReference>
<keyword evidence="12" id="KW-0449">Lipoprotein</keyword>
<evidence type="ECO:0000256" key="3">
    <source>
        <dbReference type="ARBA" id="ARBA00022630"/>
    </source>
</evidence>
<protein>
    <recommendedName>
        <fullName evidence="2 10">FAD:protein FMN transferase</fullName>
        <ecNumber evidence="1 10">2.7.1.180</ecNumber>
    </recommendedName>
    <alternativeName>
        <fullName evidence="8 10">Flavin transferase</fullName>
    </alternativeName>
</protein>
<feature type="binding site" evidence="11">
    <location>
        <position position="279"/>
    </location>
    <ligand>
        <name>Mg(2+)</name>
        <dbReference type="ChEBI" id="CHEBI:18420"/>
    </ligand>
</feature>
<organism evidence="13 15">
    <name type="scientific">[Ruminococcus] lactaris</name>
    <dbReference type="NCBI Taxonomy" id="46228"/>
    <lineage>
        <taxon>Bacteria</taxon>
        <taxon>Bacillati</taxon>
        <taxon>Bacillota</taxon>
        <taxon>Clostridia</taxon>
        <taxon>Lachnospirales</taxon>
        <taxon>Lachnospiraceae</taxon>
        <taxon>Mediterraneibacter</taxon>
    </lineage>
</organism>
<keyword evidence="6 10" id="KW-0274">FAD</keyword>
<keyword evidence="3 10" id="KW-0285">Flavoprotein</keyword>
<comment type="function">
    <text evidence="12">Flavin transferase that catalyzes the transfer of the FMN moiety of FAD and its covalent binding to the hydroxyl group of a threonine residue in a target flavoprotein.</text>
</comment>
<evidence type="ECO:0000256" key="5">
    <source>
        <dbReference type="ARBA" id="ARBA00022723"/>
    </source>
</evidence>
<evidence type="ECO:0000256" key="9">
    <source>
        <dbReference type="ARBA" id="ARBA00048540"/>
    </source>
</evidence>
<comment type="similarity">
    <text evidence="10 12">Belongs to the ApbE family.</text>
</comment>
<comment type="cofactor">
    <cofactor evidence="11">
        <name>Mg(2+)</name>
        <dbReference type="ChEBI" id="CHEBI:18420"/>
    </cofactor>
    <cofactor evidence="11">
        <name>Mn(2+)</name>
        <dbReference type="ChEBI" id="CHEBI:29035"/>
    </cofactor>
    <text evidence="11">Magnesium. Can also use manganese.</text>
</comment>
<dbReference type="Gene3D" id="3.10.520.10">
    <property type="entry name" value="ApbE-like domains"/>
    <property type="match status" value="1"/>
</dbReference>
<dbReference type="GO" id="GO:0046872">
    <property type="term" value="F:metal ion binding"/>
    <property type="evidence" value="ECO:0007669"/>
    <property type="project" value="UniProtKB-UniRule"/>
</dbReference>
<feature type="binding site" evidence="11">
    <location>
        <position position="283"/>
    </location>
    <ligand>
        <name>Mg(2+)</name>
        <dbReference type="ChEBI" id="CHEBI:18420"/>
    </ligand>
</feature>
<keyword evidence="12" id="KW-0732">Signal</keyword>
<evidence type="ECO:0000313" key="16">
    <source>
        <dbReference type="Proteomes" id="UP000285832"/>
    </source>
</evidence>
<evidence type="ECO:0000256" key="7">
    <source>
        <dbReference type="ARBA" id="ARBA00022842"/>
    </source>
</evidence>
<dbReference type="PANTHER" id="PTHR30040">
    <property type="entry name" value="THIAMINE BIOSYNTHESIS LIPOPROTEIN APBE"/>
    <property type="match status" value="1"/>
</dbReference>
<dbReference type="Proteomes" id="UP000260793">
    <property type="component" value="Unassembled WGS sequence"/>
</dbReference>
<feature type="chain" id="PRO_5034117969" description="FAD:protein FMN transferase" evidence="12">
    <location>
        <begin position="22"/>
        <end position="340"/>
    </location>
</feature>
<dbReference type="AlphaFoldDB" id="A0A3E4LIL4"/>
<evidence type="ECO:0000256" key="4">
    <source>
        <dbReference type="ARBA" id="ARBA00022679"/>
    </source>
</evidence>
<dbReference type="GO" id="GO:0016740">
    <property type="term" value="F:transferase activity"/>
    <property type="evidence" value="ECO:0007669"/>
    <property type="project" value="UniProtKB-UniRule"/>
</dbReference>
<dbReference type="Pfam" id="PF02424">
    <property type="entry name" value="ApbE"/>
    <property type="match status" value="1"/>
</dbReference>
<evidence type="ECO:0000313" key="13">
    <source>
        <dbReference type="EMBL" id="RGK37268.1"/>
    </source>
</evidence>
<evidence type="ECO:0000313" key="14">
    <source>
        <dbReference type="EMBL" id="RHJ60241.1"/>
    </source>
</evidence>
<comment type="subcellular location">
    <subcellularLocation>
        <location evidence="12">Cell inner membrane</location>
        <topology evidence="12">Lipid-anchor</topology>
        <orientation evidence="12">Periplasmic side</orientation>
    </subcellularLocation>
</comment>
<evidence type="ECO:0000256" key="2">
    <source>
        <dbReference type="ARBA" id="ARBA00016337"/>
    </source>
</evidence>
<dbReference type="EC" id="2.7.1.180" evidence="1 10"/>
<keyword evidence="5 10" id="KW-0479">Metal-binding</keyword>
<dbReference type="InterPro" id="IPR003374">
    <property type="entry name" value="ApbE-like_sf"/>
</dbReference>
<evidence type="ECO:0000256" key="12">
    <source>
        <dbReference type="RuleBase" id="RU363002"/>
    </source>
</evidence>
<evidence type="ECO:0000256" key="6">
    <source>
        <dbReference type="ARBA" id="ARBA00022827"/>
    </source>
</evidence>
<accession>A0A3E4LIL4</accession>
<dbReference type="EMBL" id="QRMI01000025">
    <property type="protein sequence ID" value="RHJ60241.1"/>
    <property type="molecule type" value="Genomic_DNA"/>
</dbReference>
<sequence>MKKLLFFFALCAFLLCGCSESSTNFSSGLQKSNFFAMDTSIEFNIYGDASLLKEAQNVLTDLESEVSVTDPDSEIYKINQDGTGTLTGNAGNLMQEALEMCRRTDGALDISVYPIVRAWGFTTEEYQVPEETEIESLLPLVDYTKIQYDTATGNVSIPKGMTIDLGSIAKGYGGQLAAQLLREKGVTSALLNLGGNVQTIGSKPDGSPWQVGIQDPTGDTPMMVLSVSDQAVITSGGYERYFEQDGKTYWHIMDPSTGHPADSGLCSVTVVGKDGGICDALSTSLFVMGLEKAAALWQQSNDFEAVFVTDSHEVYITEGLKDCFALTEDHADTNVKVLEK</sequence>
<gene>
    <name evidence="14" type="ORF">DW116_09815</name>
    <name evidence="13" type="ORF">DXD17_12745</name>
</gene>
<dbReference type="PIRSF" id="PIRSF006268">
    <property type="entry name" value="ApbE"/>
    <property type="match status" value="1"/>
</dbReference>
<evidence type="ECO:0000256" key="1">
    <source>
        <dbReference type="ARBA" id="ARBA00011955"/>
    </source>
</evidence>
<keyword evidence="12" id="KW-0997">Cell inner membrane</keyword>
<feature type="signal peptide" evidence="12">
    <location>
        <begin position="1"/>
        <end position="21"/>
    </location>
</feature>
<dbReference type="GO" id="GO:0005886">
    <property type="term" value="C:plasma membrane"/>
    <property type="evidence" value="ECO:0007669"/>
    <property type="project" value="UniProtKB-SubCell"/>
</dbReference>
<evidence type="ECO:0000256" key="8">
    <source>
        <dbReference type="ARBA" id="ARBA00031306"/>
    </source>
</evidence>
<reference evidence="15 16" key="1">
    <citation type="submission" date="2018-08" db="EMBL/GenBank/DDBJ databases">
        <title>A genome reference for cultivated species of the human gut microbiota.</title>
        <authorList>
            <person name="Zou Y."/>
            <person name="Xue W."/>
            <person name="Luo G."/>
        </authorList>
    </citation>
    <scope>NUCLEOTIDE SEQUENCE [LARGE SCALE GENOMIC DNA]</scope>
    <source>
        <strain evidence="14 16">AM09-9</strain>
        <strain evidence="13 15">TF11-7</strain>
    </source>
</reference>
<comment type="catalytic activity">
    <reaction evidence="9 10 12">
        <text>L-threonyl-[protein] + FAD = FMN-L-threonyl-[protein] + AMP + H(+)</text>
        <dbReference type="Rhea" id="RHEA:36847"/>
        <dbReference type="Rhea" id="RHEA-COMP:11060"/>
        <dbReference type="Rhea" id="RHEA-COMP:11061"/>
        <dbReference type="ChEBI" id="CHEBI:15378"/>
        <dbReference type="ChEBI" id="CHEBI:30013"/>
        <dbReference type="ChEBI" id="CHEBI:57692"/>
        <dbReference type="ChEBI" id="CHEBI:74257"/>
        <dbReference type="ChEBI" id="CHEBI:456215"/>
        <dbReference type="EC" id="2.7.1.180"/>
    </reaction>
</comment>
<name>A0A3E4LIL4_9FIRM</name>
<dbReference type="Proteomes" id="UP000285832">
    <property type="component" value="Unassembled WGS sequence"/>
</dbReference>
<feature type="binding site" evidence="11">
    <location>
        <position position="167"/>
    </location>
    <ligand>
        <name>Mg(2+)</name>
        <dbReference type="ChEBI" id="CHEBI:18420"/>
    </ligand>
</feature>
<evidence type="ECO:0000256" key="11">
    <source>
        <dbReference type="PIRSR" id="PIRSR006268-2"/>
    </source>
</evidence>
<dbReference type="PROSITE" id="PS51257">
    <property type="entry name" value="PROKAR_LIPOPROTEIN"/>
    <property type="match status" value="1"/>
</dbReference>
<evidence type="ECO:0000313" key="15">
    <source>
        <dbReference type="Proteomes" id="UP000260793"/>
    </source>
</evidence>
<keyword evidence="7 10" id="KW-0460">Magnesium</keyword>
<dbReference type="SUPFAM" id="SSF143631">
    <property type="entry name" value="ApbE-like"/>
    <property type="match status" value="1"/>
</dbReference>
<dbReference type="PANTHER" id="PTHR30040:SF2">
    <property type="entry name" value="FAD:PROTEIN FMN TRANSFERASE"/>
    <property type="match status" value="1"/>
</dbReference>
<proteinExistence type="inferred from homology"/>
<comment type="caution">
    <text evidence="13">The sequence shown here is derived from an EMBL/GenBank/DDBJ whole genome shotgun (WGS) entry which is preliminary data.</text>
</comment>